<dbReference type="PANTHER" id="PTHR11070:SF48">
    <property type="entry name" value="ATP-DEPENDENT HELICASE_NUCLEASE SUBUNIT A"/>
    <property type="match status" value="1"/>
</dbReference>
<keyword evidence="6" id="KW-0269">Exonuclease</keyword>
<evidence type="ECO:0000256" key="12">
    <source>
        <dbReference type="ARBA" id="ARBA00034808"/>
    </source>
</evidence>
<evidence type="ECO:0000313" key="17">
    <source>
        <dbReference type="EMBL" id="MCC0176264.1"/>
    </source>
</evidence>
<dbReference type="InterPro" id="IPR027417">
    <property type="entry name" value="P-loop_NTPase"/>
</dbReference>
<dbReference type="Gene3D" id="1.10.486.10">
    <property type="entry name" value="PCRA, domain 4"/>
    <property type="match status" value="1"/>
</dbReference>
<name>A0A964FG65_9CYAN</name>
<organism evidence="17 18">
    <name type="scientific">Waterburya agarophytonicola KI4</name>
    <dbReference type="NCBI Taxonomy" id="2874699"/>
    <lineage>
        <taxon>Bacteria</taxon>
        <taxon>Bacillati</taxon>
        <taxon>Cyanobacteriota</taxon>
        <taxon>Cyanophyceae</taxon>
        <taxon>Pleurocapsales</taxon>
        <taxon>Hyellaceae</taxon>
        <taxon>Waterburya</taxon>
        <taxon>Waterburya agarophytonicola</taxon>
    </lineage>
</organism>
<keyword evidence="2 14" id="KW-0547">Nucleotide-binding</keyword>
<dbReference type="Pfam" id="PF13361">
    <property type="entry name" value="UvrD_C"/>
    <property type="match status" value="1"/>
</dbReference>
<evidence type="ECO:0000256" key="10">
    <source>
        <dbReference type="ARBA" id="ARBA00023235"/>
    </source>
</evidence>
<evidence type="ECO:0000256" key="9">
    <source>
        <dbReference type="ARBA" id="ARBA00023204"/>
    </source>
</evidence>
<dbReference type="InterPro" id="IPR011335">
    <property type="entry name" value="Restrct_endonuc-II-like"/>
</dbReference>
<dbReference type="GO" id="GO:0005524">
    <property type="term" value="F:ATP binding"/>
    <property type="evidence" value="ECO:0007669"/>
    <property type="project" value="UniProtKB-UniRule"/>
</dbReference>
<dbReference type="EC" id="5.6.2.4" evidence="12"/>
<dbReference type="InterPro" id="IPR011604">
    <property type="entry name" value="PDDEXK-like_dom_sf"/>
</dbReference>
<sequence>MSLTPEQQAAAYAPCSVVITAGAGTGKTHMLAERYLYYLREKKLSPLEVVAVTFTEKAATELRSRIRALVTQQLPQRLDLLAELEAAEINTIHALSARICTEHFQLIDIPADFQVLDSLEGQVWLSDGFKKALSNLPLEVFQAIPHSLLQEILNKLLDDPYTASKALRRGIQDWSKLITQAAIEAVEMIANDPTWQSSRSLLEQHQGKEGDKLETIRISVLEAMKDLEDAKKIKTAVATIDGVNLRVGSKKNWQDDSFKAVKDALKALRANVRRVTSQGLLDLELGDADEQLKSILPGLSEAYSEVTSDLSRLKLQNKLLTFSDLEIYALQALTHTQVQNYYQQRWQAFLVDEFQDTNPTQAELLDTLTAKAELTIVGDIKQSIYGFRRADIRVFQQFRDRILSNGGKEVILSTSFRTHQTLINRFNQIFTPLLGDNHQDLTAFRRATPIEGEAGEKFNYLQVLTVGDPFQPEGEAKPPKPNKAQRQRVEAYNLADRIKQMLNNKTPVFDKQTKQTRPIQPKDIAILTRTWQPLEIYSAAISAMGIPVAPAGGGNLLATREAKDANILLRFLANPRDDIALVAVLRSPFFAISDRLLFQIRQAFERQDRDTDSCWWEEIQKSSLPELEYPIKALNQLLRLHKFHTPSRILQICDRLTGYTAVLANLAGAERRLADWQGFQRLVKDLEQGNYDLFAVVRRLKRLDDEEVAIPRPVLAISNAVSLMTIYASKGLEWALVIVADLSKERPKSHPPVYFDPQLGVAVKSKNSVGEIQKPVLYSWLEYLQDKKERAEAYRVLYVALTRARDYLFLSAAEPYKGELNRLQRGLTAANIPIFTIPYTDAKALPPILPTPPVAEYLPPLLLNSVGSGLSQLPVTALTDYARCPQRFKLHLLDGHPGIGEGLASGMQIGTLVHKALENNLTQAKQLISYAEGEWNREIFNTAIALAHKFFQLPMYEYFRNTAIAKEQQVSLQLGKITFNGVIDLVGNNWILDYKSDRTIQPEDHRFQLWVYAKALQNPNAHIAYLRHDRIHSFTESELNAIAPEVISLAENIYRGNYTATPTMEKCAVCPYLACCHDAMI</sequence>
<evidence type="ECO:0000256" key="5">
    <source>
        <dbReference type="ARBA" id="ARBA00022806"/>
    </source>
</evidence>
<evidence type="ECO:0000313" key="18">
    <source>
        <dbReference type="Proteomes" id="UP000729733"/>
    </source>
</evidence>
<dbReference type="PANTHER" id="PTHR11070">
    <property type="entry name" value="UVRD / RECB / PCRA DNA HELICASE FAMILY MEMBER"/>
    <property type="match status" value="1"/>
</dbReference>
<feature type="binding site" evidence="14">
    <location>
        <begin position="21"/>
        <end position="28"/>
    </location>
    <ligand>
        <name>ATP</name>
        <dbReference type="ChEBI" id="CHEBI:30616"/>
    </ligand>
</feature>
<dbReference type="RefSeq" id="WP_229639304.1">
    <property type="nucleotide sequence ID" value="NZ_JADWDC010000007.1"/>
</dbReference>
<evidence type="ECO:0000256" key="6">
    <source>
        <dbReference type="ARBA" id="ARBA00022839"/>
    </source>
</evidence>
<dbReference type="InterPro" id="IPR014016">
    <property type="entry name" value="UvrD-like_ATP-bd"/>
</dbReference>
<dbReference type="PROSITE" id="PS51198">
    <property type="entry name" value="UVRD_HELICASE_ATP_BIND"/>
    <property type="match status" value="1"/>
</dbReference>
<keyword evidence="3" id="KW-0227">DNA damage</keyword>
<keyword evidence="10" id="KW-0413">Isomerase</keyword>
<evidence type="ECO:0000259" key="15">
    <source>
        <dbReference type="PROSITE" id="PS51198"/>
    </source>
</evidence>
<dbReference type="SUPFAM" id="SSF52980">
    <property type="entry name" value="Restriction endonuclease-like"/>
    <property type="match status" value="1"/>
</dbReference>
<dbReference type="GO" id="GO:0003677">
    <property type="term" value="F:DNA binding"/>
    <property type="evidence" value="ECO:0007669"/>
    <property type="project" value="UniProtKB-KW"/>
</dbReference>
<reference evidence="17" key="1">
    <citation type="journal article" date="2021" name="Antonie Van Leeuwenhoek">
        <title>Draft genome and description of Waterburya agarophytonicola gen. nov. sp. nov. (Pleurocapsales, Cyanobacteria): a seaweed symbiont.</title>
        <authorList>
            <person name="Bonthond G."/>
            <person name="Shalygin S."/>
            <person name="Bayer T."/>
            <person name="Weinberger F."/>
        </authorList>
    </citation>
    <scope>NUCLEOTIDE SEQUENCE</scope>
    <source>
        <strain evidence="17">KI4</strain>
    </source>
</reference>
<accession>A0A964FG65</accession>
<keyword evidence="18" id="KW-1185">Reference proteome</keyword>
<dbReference type="AlphaFoldDB" id="A0A964FG65"/>
<evidence type="ECO:0000256" key="11">
    <source>
        <dbReference type="ARBA" id="ARBA00034617"/>
    </source>
</evidence>
<dbReference type="PROSITE" id="PS51217">
    <property type="entry name" value="UVRD_HELICASE_CTER"/>
    <property type="match status" value="1"/>
</dbReference>
<keyword evidence="9" id="KW-0234">DNA repair</keyword>
<dbReference type="Pfam" id="PF00580">
    <property type="entry name" value="UvrD-helicase"/>
    <property type="match status" value="1"/>
</dbReference>
<dbReference type="Gene3D" id="3.90.320.10">
    <property type="match status" value="1"/>
</dbReference>
<evidence type="ECO:0000256" key="3">
    <source>
        <dbReference type="ARBA" id="ARBA00022763"/>
    </source>
</evidence>
<evidence type="ECO:0000256" key="13">
    <source>
        <dbReference type="ARBA" id="ARBA00048988"/>
    </source>
</evidence>
<keyword evidence="5 14" id="KW-0347">Helicase</keyword>
<evidence type="ECO:0000256" key="14">
    <source>
        <dbReference type="PROSITE-ProRule" id="PRU00560"/>
    </source>
</evidence>
<keyword evidence="8" id="KW-0238">DNA-binding</keyword>
<dbReference type="Proteomes" id="UP000729733">
    <property type="component" value="Unassembled WGS sequence"/>
</dbReference>
<dbReference type="InterPro" id="IPR014017">
    <property type="entry name" value="DNA_helicase_UvrD-like_C"/>
</dbReference>
<protein>
    <recommendedName>
        <fullName evidence="12">DNA 3'-5' helicase</fullName>
        <ecNumber evidence="12">5.6.2.4</ecNumber>
    </recommendedName>
</protein>
<comment type="catalytic activity">
    <reaction evidence="13">
        <text>ATP + H2O = ADP + phosphate + H(+)</text>
        <dbReference type="Rhea" id="RHEA:13065"/>
        <dbReference type="ChEBI" id="CHEBI:15377"/>
        <dbReference type="ChEBI" id="CHEBI:15378"/>
        <dbReference type="ChEBI" id="CHEBI:30616"/>
        <dbReference type="ChEBI" id="CHEBI:43474"/>
        <dbReference type="ChEBI" id="CHEBI:456216"/>
        <dbReference type="EC" id="5.6.2.4"/>
    </reaction>
</comment>
<gene>
    <name evidence="17" type="ORF">I4641_04645</name>
</gene>
<dbReference type="GO" id="GO:0043138">
    <property type="term" value="F:3'-5' DNA helicase activity"/>
    <property type="evidence" value="ECO:0007669"/>
    <property type="project" value="UniProtKB-EC"/>
</dbReference>
<dbReference type="SUPFAM" id="SSF52540">
    <property type="entry name" value="P-loop containing nucleoside triphosphate hydrolases"/>
    <property type="match status" value="1"/>
</dbReference>
<evidence type="ECO:0000256" key="8">
    <source>
        <dbReference type="ARBA" id="ARBA00023125"/>
    </source>
</evidence>
<feature type="domain" description="UvrD-like helicase C-terminal" evidence="16">
    <location>
        <begin position="448"/>
        <end position="731"/>
    </location>
</feature>
<dbReference type="InterPro" id="IPR000212">
    <property type="entry name" value="DNA_helicase_UvrD/REP"/>
</dbReference>
<evidence type="ECO:0000256" key="7">
    <source>
        <dbReference type="ARBA" id="ARBA00022840"/>
    </source>
</evidence>
<evidence type="ECO:0000256" key="1">
    <source>
        <dbReference type="ARBA" id="ARBA00022722"/>
    </source>
</evidence>
<evidence type="ECO:0000259" key="16">
    <source>
        <dbReference type="PROSITE" id="PS51217"/>
    </source>
</evidence>
<feature type="domain" description="UvrD-like helicase ATP-binding" evidence="15">
    <location>
        <begin position="1"/>
        <end position="419"/>
    </location>
</feature>
<dbReference type="InterPro" id="IPR038726">
    <property type="entry name" value="PDDEXK_AddAB-type"/>
</dbReference>
<dbReference type="Gene3D" id="3.40.50.300">
    <property type="entry name" value="P-loop containing nucleotide triphosphate hydrolases"/>
    <property type="match status" value="4"/>
</dbReference>
<dbReference type="GO" id="GO:0004527">
    <property type="term" value="F:exonuclease activity"/>
    <property type="evidence" value="ECO:0007669"/>
    <property type="project" value="UniProtKB-KW"/>
</dbReference>
<dbReference type="GO" id="GO:0000725">
    <property type="term" value="P:recombinational repair"/>
    <property type="evidence" value="ECO:0007669"/>
    <property type="project" value="TreeGrafter"/>
</dbReference>
<keyword evidence="4 14" id="KW-0378">Hydrolase</keyword>
<evidence type="ECO:0000256" key="4">
    <source>
        <dbReference type="ARBA" id="ARBA00022801"/>
    </source>
</evidence>
<dbReference type="GO" id="GO:0005829">
    <property type="term" value="C:cytosol"/>
    <property type="evidence" value="ECO:0007669"/>
    <property type="project" value="TreeGrafter"/>
</dbReference>
<keyword evidence="1" id="KW-0540">Nuclease</keyword>
<keyword evidence="7 14" id="KW-0067">ATP-binding</keyword>
<evidence type="ECO:0000256" key="2">
    <source>
        <dbReference type="ARBA" id="ARBA00022741"/>
    </source>
</evidence>
<proteinExistence type="predicted"/>
<comment type="catalytic activity">
    <reaction evidence="11">
        <text>Couples ATP hydrolysis with the unwinding of duplex DNA by translocating in the 3'-5' direction.</text>
        <dbReference type="EC" id="5.6.2.4"/>
    </reaction>
</comment>
<comment type="caution">
    <text evidence="17">The sequence shown here is derived from an EMBL/GenBank/DDBJ whole genome shotgun (WGS) entry which is preliminary data.</text>
</comment>
<dbReference type="Pfam" id="PF12705">
    <property type="entry name" value="PDDEXK_1"/>
    <property type="match status" value="1"/>
</dbReference>
<dbReference type="EMBL" id="JADWDC010000007">
    <property type="protein sequence ID" value="MCC0176264.1"/>
    <property type="molecule type" value="Genomic_DNA"/>
</dbReference>
<dbReference type="GO" id="GO:0033202">
    <property type="term" value="C:DNA helicase complex"/>
    <property type="evidence" value="ECO:0007669"/>
    <property type="project" value="TreeGrafter"/>
</dbReference>